<feature type="modified residue" description="N6-(pyridoxal phosphate)lysine" evidence="5">
    <location>
        <position position="201"/>
    </location>
</feature>
<dbReference type="SUPFAM" id="SSF53383">
    <property type="entry name" value="PLP-dependent transferases"/>
    <property type="match status" value="1"/>
</dbReference>
<comment type="cofactor">
    <cofactor evidence="1">
        <name>pyridoxal 5'-phosphate</name>
        <dbReference type="ChEBI" id="CHEBI:597326"/>
    </cofactor>
</comment>
<dbReference type="FunFam" id="3.40.640.10:FF:000030">
    <property type="entry name" value="Low-specificity L-threonine aldolase"/>
    <property type="match status" value="1"/>
</dbReference>
<evidence type="ECO:0000259" key="6">
    <source>
        <dbReference type="Pfam" id="PF01212"/>
    </source>
</evidence>
<comment type="similarity">
    <text evidence="2">Belongs to the threonine aldolase family.</text>
</comment>
<evidence type="ECO:0000256" key="5">
    <source>
        <dbReference type="PIRSR" id="PIRSR017617-1"/>
    </source>
</evidence>
<organism evidence="7 8">
    <name type="scientific">candidate division TA06 bacterium DG_26</name>
    <dbReference type="NCBI Taxonomy" id="1703771"/>
    <lineage>
        <taxon>Bacteria</taxon>
        <taxon>Bacteria division TA06</taxon>
    </lineage>
</organism>
<dbReference type="PIRSF" id="PIRSF017617">
    <property type="entry name" value="Thr_aldolase"/>
    <property type="match status" value="1"/>
</dbReference>
<evidence type="ECO:0000256" key="2">
    <source>
        <dbReference type="ARBA" id="ARBA00006966"/>
    </source>
</evidence>
<dbReference type="GO" id="GO:0005829">
    <property type="term" value="C:cytosol"/>
    <property type="evidence" value="ECO:0007669"/>
    <property type="project" value="TreeGrafter"/>
</dbReference>
<dbReference type="GO" id="GO:0006567">
    <property type="term" value="P:L-threonine catabolic process"/>
    <property type="evidence" value="ECO:0007669"/>
    <property type="project" value="TreeGrafter"/>
</dbReference>
<dbReference type="Gene3D" id="3.40.640.10">
    <property type="entry name" value="Type I PLP-dependent aspartate aminotransferase-like (Major domain)"/>
    <property type="match status" value="1"/>
</dbReference>
<feature type="non-terminal residue" evidence="7">
    <location>
        <position position="280"/>
    </location>
</feature>
<accession>A0A0S7WFS9</accession>
<dbReference type="AlphaFoldDB" id="A0A0S7WFS9"/>
<dbReference type="GO" id="GO:0008732">
    <property type="term" value="F:L-allo-threonine aldolase activity"/>
    <property type="evidence" value="ECO:0007669"/>
    <property type="project" value="TreeGrafter"/>
</dbReference>
<name>A0A0S7WFS9_UNCT6</name>
<proteinExistence type="inferred from homology"/>
<feature type="domain" description="Aromatic amino acid beta-eliminating lyase/threonine aldolase" evidence="6">
    <location>
        <begin position="5"/>
        <end position="277"/>
    </location>
</feature>
<keyword evidence="4" id="KW-0456">Lyase</keyword>
<dbReference type="PANTHER" id="PTHR48097:SF9">
    <property type="entry name" value="L-THREONINE ALDOLASE"/>
    <property type="match status" value="1"/>
</dbReference>
<reference evidence="7 8" key="1">
    <citation type="journal article" date="2015" name="Microbiome">
        <title>Genomic resolution of linkages in carbon, nitrogen, and sulfur cycling among widespread estuary sediment bacteria.</title>
        <authorList>
            <person name="Baker B.J."/>
            <person name="Lazar C.S."/>
            <person name="Teske A.P."/>
            <person name="Dick G.J."/>
        </authorList>
    </citation>
    <scope>NUCLEOTIDE SEQUENCE [LARGE SCALE GENOMIC DNA]</scope>
    <source>
        <strain evidence="7">DG_26</strain>
    </source>
</reference>
<dbReference type="EMBL" id="LIZT01000080">
    <property type="protein sequence ID" value="KPJ48987.1"/>
    <property type="molecule type" value="Genomic_DNA"/>
</dbReference>
<dbReference type="PANTHER" id="PTHR48097">
    <property type="entry name" value="L-THREONINE ALDOLASE-RELATED"/>
    <property type="match status" value="1"/>
</dbReference>
<sequence>MRYCDFRSDTVTRPTPQMRKAMAEAEVGDDVLGDDPTVKRLERLASDILQKEAALFVPSGTMGNAIAVKTWTKEGDAVVVEEMSHIYNLESGHLSVISRVLPRPVPSERGAIDLEAVERLVERKNIHIPPVTLISIENTHNSHGGAVVPLSHFVELRDLADRYSLRIHLDGARIFNAAAASGVSAAEYAGYCDSIMFCLSKGLSAPIGSMLAGPEDFIQEARRIRKLLGGGMRQVGVVAAAGIVALETMRERLTEDHRRAKNLASGLNDVRGMEVTPELV</sequence>
<dbReference type="GO" id="GO:0006545">
    <property type="term" value="P:glycine biosynthetic process"/>
    <property type="evidence" value="ECO:0007669"/>
    <property type="project" value="TreeGrafter"/>
</dbReference>
<dbReference type="InterPro" id="IPR015424">
    <property type="entry name" value="PyrdxlP-dep_Trfase"/>
</dbReference>
<keyword evidence="3" id="KW-0663">Pyridoxal phosphate</keyword>
<evidence type="ECO:0000313" key="7">
    <source>
        <dbReference type="EMBL" id="KPJ48987.1"/>
    </source>
</evidence>
<dbReference type="InterPro" id="IPR023603">
    <property type="entry name" value="Low_specificity_L-TA-like"/>
</dbReference>
<dbReference type="Proteomes" id="UP000051124">
    <property type="component" value="Unassembled WGS sequence"/>
</dbReference>
<dbReference type="InterPro" id="IPR001597">
    <property type="entry name" value="ArAA_b-elim_lyase/Thr_aldolase"/>
</dbReference>
<evidence type="ECO:0000256" key="4">
    <source>
        <dbReference type="ARBA" id="ARBA00023239"/>
    </source>
</evidence>
<gene>
    <name evidence="7" type="ORF">AMJ40_06470</name>
</gene>
<evidence type="ECO:0000256" key="1">
    <source>
        <dbReference type="ARBA" id="ARBA00001933"/>
    </source>
</evidence>
<dbReference type="Pfam" id="PF01212">
    <property type="entry name" value="Beta_elim_lyase"/>
    <property type="match status" value="1"/>
</dbReference>
<protein>
    <submittedName>
        <fullName evidence="7">Threonine aldolase</fullName>
    </submittedName>
</protein>
<evidence type="ECO:0000256" key="3">
    <source>
        <dbReference type="ARBA" id="ARBA00022898"/>
    </source>
</evidence>
<comment type="caution">
    <text evidence="7">The sequence shown here is derived from an EMBL/GenBank/DDBJ whole genome shotgun (WGS) entry which is preliminary data.</text>
</comment>
<dbReference type="NCBIfam" id="NF041359">
    <property type="entry name" value="GntG_guanitoxin"/>
    <property type="match status" value="1"/>
</dbReference>
<dbReference type="InterPro" id="IPR015421">
    <property type="entry name" value="PyrdxlP-dep_Trfase_major"/>
</dbReference>
<evidence type="ECO:0000313" key="8">
    <source>
        <dbReference type="Proteomes" id="UP000051124"/>
    </source>
</evidence>